<comment type="caution">
    <text evidence="2">The sequence shown here is derived from an EMBL/GenBank/DDBJ whole genome shotgun (WGS) entry which is preliminary data.</text>
</comment>
<organism evidence="2 3">
    <name type="scientific">Synechocystis salina LEGE 00031</name>
    <dbReference type="NCBI Taxonomy" id="1828736"/>
    <lineage>
        <taxon>Bacteria</taxon>
        <taxon>Bacillati</taxon>
        <taxon>Cyanobacteriota</taxon>
        <taxon>Cyanophyceae</taxon>
        <taxon>Synechococcales</taxon>
        <taxon>Merismopediaceae</taxon>
        <taxon>Synechocystis</taxon>
    </lineage>
</organism>
<keyword evidence="2" id="KW-0067">ATP-binding</keyword>
<keyword evidence="3" id="KW-1185">Reference proteome</keyword>
<proteinExistence type="predicted"/>
<dbReference type="InterPro" id="IPR050683">
    <property type="entry name" value="Bact_Polysacc_Export_ATP-bd"/>
</dbReference>
<feature type="domain" description="ABC transporter" evidence="1">
    <location>
        <begin position="29"/>
        <end position="67"/>
    </location>
</feature>
<dbReference type="PANTHER" id="PTHR46743:SF2">
    <property type="entry name" value="TEICHOIC ACIDS EXPORT ATP-BINDING PROTEIN TAGH"/>
    <property type="match status" value="1"/>
</dbReference>
<evidence type="ECO:0000313" key="3">
    <source>
        <dbReference type="Proteomes" id="UP000658720"/>
    </source>
</evidence>
<dbReference type="EMBL" id="JADEVV010000080">
    <property type="protein sequence ID" value="MBE9255683.1"/>
    <property type="molecule type" value="Genomic_DNA"/>
</dbReference>
<protein>
    <submittedName>
        <fullName evidence="2">ATP-binding cassette domain-containing protein</fullName>
    </submittedName>
</protein>
<name>A0ABR9VZ75_9SYNC</name>
<dbReference type="Pfam" id="PF00005">
    <property type="entry name" value="ABC_tran"/>
    <property type="match status" value="1"/>
</dbReference>
<evidence type="ECO:0000313" key="2">
    <source>
        <dbReference type="EMBL" id="MBE9255683.1"/>
    </source>
</evidence>
<dbReference type="InterPro" id="IPR003439">
    <property type="entry name" value="ABC_transporter-like_ATP-bd"/>
</dbReference>
<evidence type="ECO:0000259" key="1">
    <source>
        <dbReference type="Pfam" id="PF00005"/>
    </source>
</evidence>
<sequence length="72" mass="8015">MSDLMIWVANLGRKYIVTHQSGGISHVALRDVSFEMKRGELVGIIGRNGAGKSTFLKILSWITEPTRRQMVG</sequence>
<keyword evidence="2" id="KW-0547">Nucleotide-binding</keyword>
<dbReference type="PANTHER" id="PTHR46743">
    <property type="entry name" value="TEICHOIC ACIDS EXPORT ATP-BINDING PROTEIN TAGH"/>
    <property type="match status" value="1"/>
</dbReference>
<dbReference type="InterPro" id="IPR027417">
    <property type="entry name" value="P-loop_NTPase"/>
</dbReference>
<accession>A0ABR9VZ75</accession>
<gene>
    <name evidence="2" type="ORF">IQ217_17970</name>
</gene>
<dbReference type="GO" id="GO:0005524">
    <property type="term" value="F:ATP binding"/>
    <property type="evidence" value="ECO:0007669"/>
    <property type="project" value="UniProtKB-KW"/>
</dbReference>
<dbReference type="Gene3D" id="3.40.50.300">
    <property type="entry name" value="P-loop containing nucleotide triphosphate hydrolases"/>
    <property type="match status" value="1"/>
</dbReference>
<reference evidence="2 3" key="1">
    <citation type="submission" date="2020-10" db="EMBL/GenBank/DDBJ databases">
        <authorList>
            <person name="Castelo-Branco R."/>
            <person name="Eusebio N."/>
            <person name="Adriana R."/>
            <person name="Vieira A."/>
            <person name="Brugerolle De Fraissinette N."/>
            <person name="Rezende De Castro R."/>
            <person name="Schneider M.P."/>
            <person name="Vasconcelos V."/>
            <person name="Leao P.N."/>
        </authorList>
    </citation>
    <scope>NUCLEOTIDE SEQUENCE [LARGE SCALE GENOMIC DNA]</scope>
    <source>
        <strain evidence="2 3">LEGE 00031</strain>
    </source>
</reference>
<dbReference type="Proteomes" id="UP000658720">
    <property type="component" value="Unassembled WGS sequence"/>
</dbReference>
<dbReference type="SUPFAM" id="SSF52540">
    <property type="entry name" value="P-loop containing nucleoside triphosphate hydrolases"/>
    <property type="match status" value="1"/>
</dbReference>